<name>J3N0V8_ORYBR</name>
<protein>
    <submittedName>
        <fullName evidence="2">Uncharacterized protein</fullName>
    </submittedName>
</protein>
<evidence type="ECO:0000256" key="1">
    <source>
        <dbReference type="SAM" id="MobiDB-lite"/>
    </source>
</evidence>
<accession>J3N0V8</accession>
<sequence>MRHGGGRRRRASAAMYQRHGDSGSGMDARMRGDIDGLDGSGRRGKGGEGRKHPPATSKAARRLVHVPDEVDAEQAELAAAIEDEAHPNFELPPHIEGLFVGRRGARTLLKRASMNVIINVITLSQLKRIEPLDGANYVEWKNNMLLNLGPLENDLALREDPPVKPKLANYMDENDE</sequence>
<proteinExistence type="predicted"/>
<reference evidence="2" key="2">
    <citation type="submission" date="2013-04" db="UniProtKB">
        <authorList>
            <consortium name="EnsemblPlants"/>
        </authorList>
    </citation>
    <scope>IDENTIFICATION</scope>
</reference>
<reference evidence="2" key="1">
    <citation type="journal article" date="2013" name="Nat. Commun.">
        <title>Whole-genome sequencing of Oryza brachyantha reveals mechanisms underlying Oryza genome evolution.</title>
        <authorList>
            <person name="Chen J."/>
            <person name="Huang Q."/>
            <person name="Gao D."/>
            <person name="Wang J."/>
            <person name="Lang Y."/>
            <person name="Liu T."/>
            <person name="Li B."/>
            <person name="Bai Z."/>
            <person name="Luis Goicoechea J."/>
            <person name="Liang C."/>
            <person name="Chen C."/>
            <person name="Zhang W."/>
            <person name="Sun S."/>
            <person name="Liao Y."/>
            <person name="Zhang X."/>
            <person name="Yang L."/>
            <person name="Song C."/>
            <person name="Wang M."/>
            <person name="Shi J."/>
            <person name="Liu G."/>
            <person name="Liu J."/>
            <person name="Zhou H."/>
            <person name="Zhou W."/>
            <person name="Yu Q."/>
            <person name="An N."/>
            <person name="Chen Y."/>
            <person name="Cai Q."/>
            <person name="Wang B."/>
            <person name="Liu B."/>
            <person name="Min J."/>
            <person name="Huang Y."/>
            <person name="Wu H."/>
            <person name="Li Z."/>
            <person name="Zhang Y."/>
            <person name="Yin Y."/>
            <person name="Song W."/>
            <person name="Jiang J."/>
            <person name="Jackson S.A."/>
            <person name="Wing R.A."/>
            <person name="Wang J."/>
            <person name="Chen M."/>
        </authorList>
    </citation>
    <scope>NUCLEOTIDE SEQUENCE [LARGE SCALE GENOMIC DNA]</scope>
    <source>
        <strain evidence="2">cv. IRGC 101232</strain>
    </source>
</reference>
<organism evidence="2">
    <name type="scientific">Oryza brachyantha</name>
    <name type="common">malo sina</name>
    <dbReference type="NCBI Taxonomy" id="4533"/>
    <lineage>
        <taxon>Eukaryota</taxon>
        <taxon>Viridiplantae</taxon>
        <taxon>Streptophyta</taxon>
        <taxon>Embryophyta</taxon>
        <taxon>Tracheophyta</taxon>
        <taxon>Spermatophyta</taxon>
        <taxon>Magnoliopsida</taxon>
        <taxon>Liliopsida</taxon>
        <taxon>Poales</taxon>
        <taxon>Poaceae</taxon>
        <taxon>BOP clade</taxon>
        <taxon>Oryzoideae</taxon>
        <taxon>Oryzeae</taxon>
        <taxon>Oryzinae</taxon>
        <taxon>Oryza</taxon>
    </lineage>
</organism>
<feature type="region of interest" description="Disordered" evidence="1">
    <location>
        <begin position="1"/>
        <end position="61"/>
    </location>
</feature>
<dbReference type="AlphaFoldDB" id="J3N0V8"/>
<dbReference type="Proteomes" id="UP000006038">
    <property type="component" value="Chromosome 10"/>
</dbReference>
<dbReference type="HOGENOM" id="CLU_1527503_0_0_1"/>
<feature type="compositionally biased region" description="Basic residues" evidence="1">
    <location>
        <begin position="1"/>
        <end position="11"/>
    </location>
</feature>
<keyword evidence="3" id="KW-1185">Reference proteome</keyword>
<dbReference type="EnsemblPlants" id="OB10G11560.1">
    <property type="protein sequence ID" value="OB10G11560.1"/>
    <property type="gene ID" value="OB10G11560"/>
</dbReference>
<evidence type="ECO:0000313" key="2">
    <source>
        <dbReference type="EnsemblPlants" id="OB10G11560.1"/>
    </source>
</evidence>
<evidence type="ECO:0000313" key="3">
    <source>
        <dbReference type="Proteomes" id="UP000006038"/>
    </source>
</evidence>
<dbReference type="Gramene" id="OB10G11560.1">
    <property type="protein sequence ID" value="OB10G11560.1"/>
    <property type="gene ID" value="OB10G11560"/>
</dbReference>